<keyword evidence="10" id="KW-0220">Diaminopimelate biosynthesis</keyword>
<evidence type="ECO:0000313" key="16">
    <source>
        <dbReference type="EMBL" id="RNL53342.1"/>
    </source>
</evidence>
<dbReference type="InterPro" id="IPR010174">
    <property type="entry name" value="Succinyl-DAP_deSuclase_DapE"/>
</dbReference>
<keyword evidence="12" id="KW-0170">Cobalt</keyword>
<dbReference type="Pfam" id="PF07687">
    <property type="entry name" value="M20_dimer"/>
    <property type="match status" value="1"/>
</dbReference>
<accession>A0A3N0BVE5</accession>
<dbReference type="GO" id="GO:0019877">
    <property type="term" value="P:diaminopimelate biosynthetic process"/>
    <property type="evidence" value="ECO:0007669"/>
    <property type="project" value="UniProtKB-KW"/>
</dbReference>
<feature type="domain" description="Peptidase M20 dimerisation" evidence="15">
    <location>
        <begin position="202"/>
        <end position="300"/>
    </location>
</feature>
<dbReference type="Gene3D" id="3.40.630.10">
    <property type="entry name" value="Zn peptidases"/>
    <property type="match status" value="1"/>
</dbReference>
<evidence type="ECO:0000256" key="7">
    <source>
        <dbReference type="ARBA" id="ARBA00022723"/>
    </source>
</evidence>
<comment type="cofactor">
    <cofactor evidence="1">
        <name>Co(2+)</name>
        <dbReference type="ChEBI" id="CHEBI:48828"/>
    </cofactor>
</comment>
<dbReference type="InterPro" id="IPR011650">
    <property type="entry name" value="Peptidase_M20_dimer"/>
</dbReference>
<dbReference type="OrthoDB" id="7055905at2"/>
<protein>
    <recommendedName>
        <fullName evidence="5 14">Succinyl-diaminopimelate desuccinylase</fullName>
        <ecNumber evidence="5 14">3.5.1.18</ecNumber>
    </recommendedName>
</protein>
<dbReference type="PANTHER" id="PTHR43808">
    <property type="entry name" value="ACETYLORNITHINE DEACETYLASE"/>
    <property type="match status" value="1"/>
</dbReference>
<dbReference type="PANTHER" id="PTHR43808:SF31">
    <property type="entry name" value="N-ACETYL-L-CITRULLINE DEACETYLASE"/>
    <property type="match status" value="1"/>
</dbReference>
<comment type="caution">
    <text evidence="16">The sequence shown here is derived from an EMBL/GenBank/DDBJ whole genome shotgun (WGS) entry which is preliminary data.</text>
</comment>
<comment type="cofactor">
    <cofactor evidence="2">
        <name>Zn(2+)</name>
        <dbReference type="ChEBI" id="CHEBI:29105"/>
    </cofactor>
</comment>
<organism evidence="16 17">
    <name type="scientific">Arthrobacter oryzae</name>
    <dbReference type="NCBI Taxonomy" id="409290"/>
    <lineage>
        <taxon>Bacteria</taxon>
        <taxon>Bacillati</taxon>
        <taxon>Actinomycetota</taxon>
        <taxon>Actinomycetes</taxon>
        <taxon>Micrococcales</taxon>
        <taxon>Micrococcaceae</taxon>
        <taxon>Arthrobacter</taxon>
    </lineage>
</organism>
<evidence type="ECO:0000256" key="13">
    <source>
        <dbReference type="ARBA" id="ARBA00051301"/>
    </source>
</evidence>
<dbReference type="InterPro" id="IPR002933">
    <property type="entry name" value="Peptidase_M20"/>
</dbReference>
<reference evidence="16 17" key="1">
    <citation type="submission" date="2018-10" db="EMBL/GenBank/DDBJ databases">
        <title>Genome sequencing of Arthrobacter oryzae TNB02.</title>
        <authorList>
            <person name="Cho Y.-J."/>
            <person name="Cho A."/>
            <person name="Kim O.-S."/>
        </authorList>
    </citation>
    <scope>NUCLEOTIDE SEQUENCE [LARGE SCALE GENOMIC DNA]</scope>
    <source>
        <strain evidence="16 17">TNB02</strain>
    </source>
</reference>
<dbReference type="SUPFAM" id="SSF53187">
    <property type="entry name" value="Zn-dependent exopeptidases"/>
    <property type="match status" value="1"/>
</dbReference>
<dbReference type="SUPFAM" id="SSF55031">
    <property type="entry name" value="Bacterial exopeptidase dimerisation domain"/>
    <property type="match status" value="1"/>
</dbReference>
<evidence type="ECO:0000256" key="1">
    <source>
        <dbReference type="ARBA" id="ARBA00001941"/>
    </source>
</evidence>
<dbReference type="GO" id="GO:0009089">
    <property type="term" value="P:lysine biosynthetic process via diaminopimelate"/>
    <property type="evidence" value="ECO:0007669"/>
    <property type="project" value="UniProtKB-UniRule"/>
</dbReference>
<evidence type="ECO:0000256" key="3">
    <source>
        <dbReference type="ARBA" id="ARBA00005130"/>
    </source>
</evidence>
<evidence type="ECO:0000256" key="10">
    <source>
        <dbReference type="ARBA" id="ARBA00022915"/>
    </source>
</evidence>
<evidence type="ECO:0000256" key="2">
    <source>
        <dbReference type="ARBA" id="ARBA00001947"/>
    </source>
</evidence>
<dbReference type="EMBL" id="RBED01000106">
    <property type="protein sequence ID" value="RNL53342.1"/>
    <property type="molecule type" value="Genomic_DNA"/>
</dbReference>
<dbReference type="AlphaFoldDB" id="A0A3N0BVE5"/>
<dbReference type="NCBIfam" id="TIGR01900">
    <property type="entry name" value="dapE-gram_pos"/>
    <property type="match status" value="1"/>
</dbReference>
<evidence type="ECO:0000256" key="5">
    <source>
        <dbReference type="ARBA" id="ARBA00011921"/>
    </source>
</evidence>
<evidence type="ECO:0000256" key="9">
    <source>
        <dbReference type="ARBA" id="ARBA00022833"/>
    </source>
</evidence>
<dbReference type="GO" id="GO:0046872">
    <property type="term" value="F:metal ion binding"/>
    <property type="evidence" value="ECO:0007669"/>
    <property type="project" value="UniProtKB-KW"/>
</dbReference>
<dbReference type="GO" id="GO:0009014">
    <property type="term" value="F:succinyl-diaminopimelate desuccinylase activity"/>
    <property type="evidence" value="ECO:0007669"/>
    <property type="project" value="UniProtKB-UniRule"/>
</dbReference>
<keyword evidence="11" id="KW-0457">Lysine biosynthesis</keyword>
<dbReference type="GO" id="GO:0008777">
    <property type="term" value="F:acetylornithine deacetylase activity"/>
    <property type="evidence" value="ECO:0007669"/>
    <property type="project" value="TreeGrafter"/>
</dbReference>
<keyword evidence="9" id="KW-0862">Zinc</keyword>
<evidence type="ECO:0000259" key="15">
    <source>
        <dbReference type="Pfam" id="PF07687"/>
    </source>
</evidence>
<dbReference type="InterPro" id="IPR050072">
    <property type="entry name" value="Peptidase_M20A"/>
</dbReference>
<name>A0A3N0BVE5_9MICC</name>
<dbReference type="FunFam" id="3.30.70.360:FF:000011">
    <property type="entry name" value="Succinyl-diaminopimelate desuccinylase"/>
    <property type="match status" value="1"/>
</dbReference>
<gene>
    <name evidence="16" type="ORF">D7003_12335</name>
</gene>
<comment type="subunit">
    <text evidence="4">Homodimer.</text>
</comment>
<dbReference type="Proteomes" id="UP000273807">
    <property type="component" value="Unassembled WGS sequence"/>
</dbReference>
<dbReference type="RefSeq" id="WP_123255791.1">
    <property type="nucleotide sequence ID" value="NZ_RBED01000106.1"/>
</dbReference>
<evidence type="ECO:0000256" key="8">
    <source>
        <dbReference type="ARBA" id="ARBA00022801"/>
    </source>
</evidence>
<dbReference type="GO" id="GO:0006526">
    <property type="term" value="P:L-arginine biosynthetic process"/>
    <property type="evidence" value="ECO:0007669"/>
    <property type="project" value="TreeGrafter"/>
</dbReference>
<comment type="catalytic activity">
    <reaction evidence="13">
        <text>N-succinyl-(2S,6S)-2,6-diaminopimelate + H2O = (2S,6S)-2,6-diaminopimelate + succinate</text>
        <dbReference type="Rhea" id="RHEA:22608"/>
        <dbReference type="ChEBI" id="CHEBI:15377"/>
        <dbReference type="ChEBI" id="CHEBI:30031"/>
        <dbReference type="ChEBI" id="CHEBI:57609"/>
        <dbReference type="ChEBI" id="CHEBI:58087"/>
        <dbReference type="EC" id="3.5.1.18"/>
    </reaction>
</comment>
<dbReference type="Gene3D" id="3.30.70.360">
    <property type="match status" value="1"/>
</dbReference>
<evidence type="ECO:0000256" key="4">
    <source>
        <dbReference type="ARBA" id="ARBA00011738"/>
    </source>
</evidence>
<comment type="pathway">
    <text evidence="3">Amino-acid biosynthesis; L-lysine biosynthesis via DAP pathway; LL-2,6-diaminopimelate from (S)-tetrahydrodipicolinate (succinylase route): step 3/3.</text>
</comment>
<evidence type="ECO:0000256" key="12">
    <source>
        <dbReference type="ARBA" id="ARBA00023285"/>
    </source>
</evidence>
<sequence>MEPASRYSGTVTAPNPASRVPARLDLRKDVALLTADLIDINSVSGNEKELADAVELALRAIPQLELVRDGDSMIARTSLGRPERVILAGHLDTVPLPVTEGSLGTVPSFWPSGTPGDGVLYGRGATDMKGGVAVQLALAAGLFDGGAEPGKDVTFVFYDHEEVEAVKSGLGRLVRNHGALLGGDFAILLEPTDGTVEGGCNGTMRFQATTLGEAAHSARAWMGSNAIHAAAPILARLAAYEPRTISVDGLDYRESLNAVKINGGTAGNVIPDRCVVEINYRFAPDKTPDEAEAHVRELLAGFGVVRTDAAAGARPGLNHPAAASFVAAVGAEPKPKYGWTDVARFSELGIPAVNFGPGDALLAHKDNEHVEADAIRECLRALRNWLTA</sequence>
<evidence type="ECO:0000256" key="11">
    <source>
        <dbReference type="ARBA" id="ARBA00023154"/>
    </source>
</evidence>
<keyword evidence="17" id="KW-1185">Reference proteome</keyword>
<evidence type="ECO:0000313" key="17">
    <source>
        <dbReference type="Proteomes" id="UP000273807"/>
    </source>
</evidence>
<keyword evidence="7" id="KW-0479">Metal-binding</keyword>
<keyword evidence="8 16" id="KW-0378">Hydrolase</keyword>
<dbReference type="Pfam" id="PF01546">
    <property type="entry name" value="Peptidase_M20"/>
    <property type="match status" value="1"/>
</dbReference>
<evidence type="ECO:0000256" key="14">
    <source>
        <dbReference type="NCBIfam" id="TIGR01900"/>
    </source>
</evidence>
<dbReference type="EC" id="3.5.1.18" evidence="5 14"/>
<proteinExistence type="predicted"/>
<dbReference type="InterPro" id="IPR036264">
    <property type="entry name" value="Bact_exopeptidase_dim_dom"/>
</dbReference>
<keyword evidence="6" id="KW-0028">Amino-acid biosynthesis</keyword>
<evidence type="ECO:0000256" key="6">
    <source>
        <dbReference type="ARBA" id="ARBA00022605"/>
    </source>
</evidence>